<accession>A0A450XYT1</accession>
<dbReference type="EMBL" id="CAADFO010000065">
    <property type="protein sequence ID" value="VFK30469.1"/>
    <property type="molecule type" value="Genomic_DNA"/>
</dbReference>
<name>A0A450XYT1_9GAMM</name>
<organism evidence="2">
    <name type="scientific">Candidatus Kentrum sp. MB</name>
    <dbReference type="NCBI Taxonomy" id="2138164"/>
    <lineage>
        <taxon>Bacteria</taxon>
        <taxon>Pseudomonadati</taxon>
        <taxon>Pseudomonadota</taxon>
        <taxon>Gammaproteobacteria</taxon>
        <taxon>Candidatus Kentrum</taxon>
    </lineage>
</organism>
<evidence type="ECO:0000313" key="1">
    <source>
        <dbReference type="EMBL" id="VFK30469.1"/>
    </source>
</evidence>
<dbReference type="AlphaFoldDB" id="A0A450XYT1"/>
<sequence length="216" mass="24817">MSENLMGFMPVEKYFERYRNWRTIDQVHKCSFDGEYTLTIQLDKGDSQYCAMQVSLIGQNIFRVRFNPGKLSKDDFSPTNSRTIVEDNIDDLRRTLMGTLPFKVSYEEDSNRVILVTIPISGSGKTLDPQDDRPTLKIVIDFNPFCILAFHCANNETTEVWQTASPPLYYTSNGQEGYEYHTGRHQAPSYAVHGLRGTRRHIRLQGKEPAGLLQLR</sequence>
<protein>
    <submittedName>
        <fullName evidence="2">Uncharacterized protein</fullName>
    </submittedName>
</protein>
<dbReference type="EMBL" id="CAADFQ010000071">
    <property type="protein sequence ID" value="VFK34403.1"/>
    <property type="molecule type" value="Genomic_DNA"/>
</dbReference>
<dbReference type="EMBL" id="CAADGH010000070">
    <property type="protein sequence ID" value="VFK76716.1"/>
    <property type="molecule type" value="Genomic_DNA"/>
</dbReference>
<evidence type="ECO:0000313" key="2">
    <source>
        <dbReference type="EMBL" id="VFK34403.1"/>
    </source>
</evidence>
<gene>
    <name evidence="1" type="ORF">BECKMB1821G_GA0114241_106520</name>
    <name evidence="3" type="ORF">BECKMB1821H_GA0114242_107020</name>
    <name evidence="2" type="ORF">BECKMB1821I_GA0114274_10712</name>
</gene>
<evidence type="ECO:0000313" key="3">
    <source>
        <dbReference type="EMBL" id="VFK76716.1"/>
    </source>
</evidence>
<proteinExistence type="predicted"/>
<reference evidence="2" key="1">
    <citation type="submission" date="2019-02" db="EMBL/GenBank/DDBJ databases">
        <authorList>
            <person name="Gruber-Vodicka R. H."/>
            <person name="Seah K. B. B."/>
        </authorList>
    </citation>
    <scope>NUCLEOTIDE SEQUENCE</scope>
    <source>
        <strain evidence="1">BECK_BZ197</strain>
        <strain evidence="3">BECK_BZ198</strain>
        <strain evidence="2">BECK_BZ199</strain>
    </source>
</reference>